<evidence type="ECO:0000313" key="1">
    <source>
        <dbReference type="EMBL" id="MET3594687.1"/>
    </source>
</evidence>
<comment type="caution">
    <text evidence="1">The sequence shown here is derived from an EMBL/GenBank/DDBJ whole genome shotgun (WGS) entry which is preliminary data.</text>
</comment>
<sequence length="54" mass="6227">MTKPPRPNQRILYMRPNCAANKAVAAFYFSWLNKKAKHRVKKSAGIHLIQGDIF</sequence>
<protein>
    <submittedName>
        <fullName evidence="1">Uncharacterized protein</fullName>
    </submittedName>
</protein>
<dbReference type="RefSeq" id="WP_189521460.1">
    <property type="nucleotide sequence ID" value="NZ_JBEPLM010000007.1"/>
</dbReference>
<keyword evidence="2" id="KW-1185">Reference proteome</keyword>
<dbReference type="Proteomes" id="UP001549036">
    <property type="component" value="Unassembled WGS sequence"/>
</dbReference>
<organism evidence="1 2">
    <name type="scientific">Mesorhizobium shonense</name>
    <dbReference type="NCBI Taxonomy" id="1209948"/>
    <lineage>
        <taxon>Bacteria</taxon>
        <taxon>Pseudomonadati</taxon>
        <taxon>Pseudomonadota</taxon>
        <taxon>Alphaproteobacteria</taxon>
        <taxon>Hyphomicrobiales</taxon>
        <taxon>Phyllobacteriaceae</taxon>
        <taxon>Mesorhizobium</taxon>
    </lineage>
</organism>
<proteinExistence type="predicted"/>
<gene>
    <name evidence="1" type="ORF">ABID26_004095</name>
</gene>
<name>A0ABV2HVM8_9HYPH</name>
<reference evidence="1 2" key="1">
    <citation type="submission" date="2024-06" db="EMBL/GenBank/DDBJ databases">
        <title>Genomic Encyclopedia of Type Strains, Phase IV (KMG-IV): sequencing the most valuable type-strain genomes for metagenomic binning, comparative biology and taxonomic classification.</title>
        <authorList>
            <person name="Goeker M."/>
        </authorList>
    </citation>
    <scope>NUCLEOTIDE SEQUENCE [LARGE SCALE GENOMIC DNA]</scope>
    <source>
        <strain evidence="1 2">DSM 29846</strain>
    </source>
</reference>
<evidence type="ECO:0000313" key="2">
    <source>
        <dbReference type="Proteomes" id="UP001549036"/>
    </source>
</evidence>
<dbReference type="EMBL" id="JBEPLM010000007">
    <property type="protein sequence ID" value="MET3594687.1"/>
    <property type="molecule type" value="Genomic_DNA"/>
</dbReference>
<accession>A0ABV2HVM8</accession>